<protein>
    <submittedName>
        <fullName evidence="1">Zinc finger protein 706</fullName>
    </submittedName>
</protein>
<dbReference type="OrthoDB" id="73348at2759"/>
<dbReference type="MassIVE" id="H0YAP1"/>
<accession>H0YAP1</accession>
<dbReference type="HGNC" id="HGNC:24992">
    <property type="gene designation" value="ZNF706"/>
</dbReference>
<feature type="non-terminal residue" evidence="1">
    <location>
        <position position="1"/>
    </location>
</feature>
<reference evidence="1 2" key="3">
    <citation type="journal article" date="2006" name="Nature">
        <title>DNA sequence and analysis of human chromosome 8.</title>
        <authorList>
            <person name="Nusbaum C."/>
            <person name="Mikkelsen T.S."/>
            <person name="Zody M.C."/>
            <person name="Asakawa S."/>
            <person name="Taudien S."/>
            <person name="Garber M."/>
            <person name="Kodira C.D."/>
            <person name="Schueler M.G."/>
            <person name="Shimizu A."/>
            <person name="Whittaker C.A."/>
            <person name="Chang J.L."/>
            <person name="Cuomo C.A."/>
            <person name="Dewar K."/>
            <person name="FitzGerald M.G."/>
            <person name="Yang X."/>
            <person name="Allen N.R."/>
            <person name="Anderson S."/>
            <person name="Asakawa T."/>
            <person name="Blechschmidt K."/>
            <person name="Bloom T."/>
            <person name="Borowsky M.L."/>
            <person name="Butler J."/>
            <person name="Cook A."/>
            <person name="Corum B."/>
            <person name="DeArellano K."/>
            <person name="DeCaprio D."/>
            <person name="Dooley K.T."/>
            <person name="Dorris L.III."/>
            <person name="Engels R."/>
            <person name="Glockner G."/>
            <person name="Hafez N."/>
            <person name="Hagopian D.S."/>
            <person name="Hall J.L."/>
            <person name="Ishikawa S.K."/>
            <person name="Jaffe D.B."/>
            <person name="Kamat A."/>
            <person name="Kudoh J."/>
            <person name="Lehmann R."/>
            <person name="Lokitsang T."/>
            <person name="Macdonald P."/>
            <person name="Major J.E."/>
            <person name="Matthews C.D."/>
            <person name="Mauceli E."/>
            <person name="Menzel U."/>
            <person name="Mihalev A.H."/>
            <person name="Minoshima S."/>
            <person name="Murayama Y."/>
            <person name="Naylor J.W."/>
            <person name="Nicol R."/>
            <person name="Nguyen C."/>
            <person name="O'Leary S.B."/>
            <person name="O'Neill K."/>
            <person name="Parker S.C."/>
            <person name="Polley A."/>
            <person name="Raymond C.K."/>
            <person name="Reichwald K."/>
            <person name="Rodriguez J."/>
            <person name="Sasaki T."/>
            <person name="Schilhabel M."/>
            <person name="Siddiqui R."/>
            <person name="Smith C.L."/>
            <person name="Sneddon T.P."/>
            <person name="Talamas J.A."/>
            <person name="Tenzin P."/>
            <person name="Topham K."/>
            <person name="Venkataraman V."/>
            <person name="Wen G."/>
            <person name="Yamazaki S."/>
            <person name="Young S.K."/>
            <person name="Zeng Q."/>
            <person name="Zimmer A.R."/>
            <person name="Rosenthal A."/>
            <person name="Birren B.W."/>
            <person name="Platzer M."/>
            <person name="Shimizu N."/>
            <person name="Lander E.S."/>
        </authorList>
    </citation>
    <scope>NUCLEOTIDE SEQUENCE [LARGE SCALE GENOMIC DNA]</scope>
</reference>
<dbReference type="Ensembl" id="ENST00000519103.1">
    <property type="protein sequence ID" value="ENSP00000427803.1"/>
    <property type="gene ID" value="ENSG00000120963.12"/>
</dbReference>
<keyword evidence="3 4" id="KW-1267">Proteomics identification</keyword>
<dbReference type="Proteomes" id="UP000005640">
    <property type="component" value="Chromosome 8"/>
</dbReference>
<dbReference type="EMBL" id="AP003469">
    <property type="status" value="NOT_ANNOTATED_CDS"/>
    <property type="molecule type" value="Genomic_DNA"/>
</dbReference>
<reference evidence="5" key="4">
    <citation type="journal article" date="2011" name="BMC Syst. Biol.">
        <title>Initial characterization of the human central proteome.</title>
        <authorList>
            <person name="Burkard T.R."/>
            <person name="Planyavsky M."/>
            <person name="Kaupe I."/>
            <person name="Breitwieser F.P."/>
            <person name="Burckstummer T."/>
            <person name="Bennett K.L."/>
            <person name="Superti-Furga G."/>
            <person name="Colinge J."/>
        </authorList>
    </citation>
    <scope>IDENTIFICATION BY MASS SPECTROMETRY [LARGE SCALE ANALYSIS]</scope>
</reference>
<reference evidence="1" key="5">
    <citation type="submission" date="2025-08" db="UniProtKB">
        <authorList>
            <consortium name="Ensembl"/>
        </authorList>
    </citation>
    <scope>IDENTIFICATION</scope>
</reference>
<dbReference type="VEuPathDB" id="HostDB:ENSG00000120963"/>
<evidence type="ECO:0007829" key="5">
    <source>
        <dbReference type="PubMed" id="21269460"/>
    </source>
</evidence>
<evidence type="ECO:0007829" key="4">
    <source>
        <dbReference type="ProteomicsDB" id="H0YAP1"/>
    </source>
</evidence>
<dbReference type="OpenTargets" id="ENSG00000120963"/>
<dbReference type="AlphaFoldDB" id="H0YAP1"/>
<sequence length="51" mass="5797">QKAAAKAALIYTCTVCRLSFAQFFVRHKCQTLRPSSSTLRASILRLHFLQN</sequence>
<reference evidence="1" key="6">
    <citation type="submission" date="2025-09" db="UniProtKB">
        <authorList>
            <consortium name="Ensembl"/>
        </authorList>
    </citation>
    <scope>IDENTIFICATION</scope>
</reference>
<reference evidence="1 2" key="1">
    <citation type="journal article" date="2001" name="Nature">
        <title>Initial sequencing and analysis of the human genome.</title>
        <authorList>
            <consortium name="International Human Genome Sequencing Consortium"/>
            <person name="Lander E.S."/>
            <person name="Linton L.M."/>
            <person name="Birren B."/>
            <person name="Nusbaum C."/>
            <person name="Zody M.C."/>
            <person name="Baldwin J."/>
            <person name="Devon K."/>
            <person name="Dewar K."/>
            <person name="Doyle M."/>
            <person name="FitzHugh W."/>
            <person name="Funke R."/>
            <person name="Gage D."/>
            <person name="Harris K."/>
            <person name="Heaford A."/>
            <person name="Howland J."/>
            <person name="Kann L."/>
            <person name="Lehoczky J."/>
            <person name="LeVine R."/>
            <person name="McEwan P."/>
            <person name="McKernan K."/>
            <person name="Meldrim J."/>
            <person name="Mesirov J.P."/>
            <person name="Miranda C."/>
            <person name="Morris W."/>
            <person name="Naylor J."/>
            <person name="Raymond C."/>
            <person name="Rosetti M."/>
            <person name="Santos R."/>
            <person name="Sheridan A."/>
            <person name="Sougnez C."/>
            <person name="Stange-Thomann N."/>
            <person name="Stojanovic N."/>
            <person name="Subramanian A."/>
            <person name="Wyman D."/>
            <person name="Rogers J."/>
            <person name="Sulston J."/>
            <person name="Ainscough R."/>
            <person name="Beck S."/>
            <person name="Bentley D."/>
            <person name="Burton J."/>
            <person name="Clee C."/>
            <person name="Carter N."/>
            <person name="Coulson A."/>
            <person name="Deadman R."/>
            <person name="Deloukas P."/>
            <person name="Dunham A."/>
            <person name="Dunham I."/>
            <person name="Durbin R."/>
            <person name="French L."/>
            <person name="Grafham D."/>
            <person name="Gregory S."/>
            <person name="Hubbard T."/>
            <person name="Humphray S."/>
            <person name="Hunt A."/>
            <person name="Jones M."/>
            <person name="Lloyd C."/>
            <person name="McMurray A."/>
            <person name="Matthews L."/>
            <person name="Mercer S."/>
            <person name="Milne S."/>
            <person name="Mullikin J.C."/>
            <person name="Mungall A."/>
            <person name="Plumb R."/>
            <person name="Ross M."/>
            <person name="Shownkeen R."/>
            <person name="Sims S."/>
            <person name="Waterston R.H."/>
            <person name="Wilson R.K."/>
            <person name="Hillier L.W."/>
            <person name="McPherson J.D."/>
            <person name="Marra M.A."/>
            <person name="Mardis E.R."/>
            <person name="Fulton L.A."/>
            <person name="Chinwalla A.T."/>
            <person name="Pepin K.H."/>
            <person name="Gish W.R."/>
            <person name="Chissoe S.L."/>
            <person name="Wendl M.C."/>
            <person name="Delehaunty K.D."/>
            <person name="Miner T.L."/>
            <person name="Delehaunty A."/>
            <person name="Kramer J.B."/>
            <person name="Cook L.L."/>
            <person name="Fulton R.S."/>
            <person name="Johnson D.L."/>
            <person name="Minx P.J."/>
            <person name="Clifton S.W."/>
            <person name="Hawkins T."/>
            <person name="Branscomb E."/>
            <person name="Predki P."/>
            <person name="Richardson P."/>
            <person name="Wenning S."/>
            <person name="Slezak T."/>
            <person name="Doggett N."/>
            <person name="Cheng J.F."/>
            <person name="Olsen A."/>
            <person name="Lucas S."/>
            <person name="Elkin C."/>
            <person name="Uberbacher E."/>
            <person name="Frazier M."/>
            <person name="Gibbs R.A."/>
            <person name="Muzny D.M."/>
            <person name="Scherer S.E."/>
            <person name="Bouck J.B."/>
            <person name="Sodergren E.J."/>
            <person name="Worley K.C."/>
            <person name="Rives C.M."/>
            <person name="Gorrell J.H."/>
            <person name="Metzker M.L."/>
            <person name="Naylor S.L."/>
            <person name="Kucherlapati R.S."/>
            <person name="Nelson D.L."/>
            <person name="Weinstock G.M."/>
            <person name="Sakaki Y."/>
            <person name="Fujiyama A."/>
            <person name="Hattori M."/>
            <person name="Yada T."/>
            <person name="Toyoda A."/>
            <person name="Itoh T."/>
            <person name="Kawagoe C."/>
            <person name="Watanabe H."/>
            <person name="Totoki Y."/>
            <person name="Taylor T."/>
            <person name="Weissenbach J."/>
            <person name="Heilig R."/>
            <person name="Saurin W."/>
            <person name="Artiguenave F."/>
            <person name="Brottier P."/>
            <person name="Bruls T."/>
            <person name="Pelletier E."/>
            <person name="Robert C."/>
            <person name="Wincker P."/>
            <person name="Smith D.R."/>
            <person name="Doucette-Stamm L."/>
            <person name="Rubenfield M."/>
            <person name="Weinstock K."/>
            <person name="Lee H.M."/>
            <person name="Dubois J."/>
            <person name="Rosenthal A."/>
            <person name="Platzer M."/>
            <person name="Nyakatura G."/>
            <person name="Taudien S."/>
            <person name="Rump A."/>
            <person name="Yang H."/>
            <person name="Yu J."/>
            <person name="Wang J."/>
            <person name="Huang G."/>
            <person name="Gu J."/>
            <person name="Hood L."/>
            <person name="Rowen L."/>
            <person name="Madan A."/>
            <person name="Qin S."/>
            <person name="Davis R.W."/>
            <person name="Federspiel N.A."/>
            <person name="Abola A.P."/>
            <person name="Proctor M.J."/>
            <person name="Myers R.M."/>
            <person name="Schmutz J."/>
            <person name="Dickson M."/>
            <person name="Grimwood J."/>
            <person name="Cox D.R."/>
            <person name="Olson M.V."/>
            <person name="Kaul R."/>
            <person name="Raymond C."/>
            <person name="Shimizu N."/>
            <person name="Kawasaki K."/>
            <person name="Minoshima S."/>
            <person name="Evans G.A."/>
            <person name="Athanasiou M."/>
            <person name="Schultz R."/>
            <person name="Roe B.A."/>
            <person name="Chen F."/>
            <person name="Pan H."/>
            <person name="Ramser J."/>
            <person name="Lehrach H."/>
            <person name="Reinhardt R."/>
            <person name="McCombie W.R."/>
            <person name="de la Bastide M."/>
            <person name="Dedhia N."/>
            <person name="Blocker H."/>
            <person name="Hornischer K."/>
            <person name="Nordsiek G."/>
            <person name="Agarwala R."/>
            <person name="Aravind L."/>
            <person name="Bailey J.A."/>
            <person name="Bateman A."/>
            <person name="Batzoglou S."/>
            <person name="Birney E."/>
            <person name="Bork P."/>
            <person name="Brown D.G."/>
            <person name="Burge C.B."/>
            <person name="Cerutti L."/>
            <person name="Chen H.C."/>
            <person name="Church D."/>
            <person name="Clamp M."/>
            <person name="Copley R.R."/>
            <person name="Doerks T."/>
            <person name="Eddy S.R."/>
            <person name="Eichler E.E."/>
            <person name="Furey T.S."/>
            <person name="Galagan J."/>
            <person name="Gilbert J.G."/>
            <person name="Harmon C."/>
            <person name="Hayashizaki Y."/>
            <person name="Haussler D."/>
            <person name="Hermjakob H."/>
            <person name="Hokamp K."/>
            <person name="Jang W."/>
            <person name="Johnson L.S."/>
            <person name="Jones T.A."/>
            <person name="Kasif S."/>
            <person name="Kaspryzk A."/>
            <person name="Kennedy S."/>
            <person name="Kent W.J."/>
            <person name="Kitts P."/>
            <person name="Koonin E.V."/>
            <person name="Korf I."/>
            <person name="Kulp D."/>
            <person name="Lancet D."/>
            <person name="Lowe T.M."/>
            <person name="McLysaght A."/>
            <person name="Mikkelsen T."/>
            <person name="Moran J.V."/>
            <person name="Mulder N."/>
            <person name="Pollara V.J."/>
            <person name="Ponting C.P."/>
            <person name="Schuler G."/>
            <person name="Schultz J."/>
            <person name="Slater G."/>
            <person name="Smit A.F."/>
            <person name="Stupka E."/>
            <person name="Szustakowski J."/>
            <person name="Thierry-Mieg D."/>
            <person name="Thierry-Mieg J."/>
            <person name="Wagner L."/>
            <person name="Wallis J."/>
            <person name="Wheeler R."/>
            <person name="Williams A."/>
            <person name="Wolf Y.I."/>
            <person name="Wolfe K.H."/>
            <person name="Yang S.P."/>
            <person name="Yeh R.F."/>
            <person name="Collins F."/>
            <person name="Guyer M.S."/>
            <person name="Peterson J."/>
            <person name="Felsenfeld A."/>
            <person name="Wetterstrand K.A."/>
            <person name="Patrinos A."/>
            <person name="Morgan M.J."/>
            <person name="de Jong P."/>
            <person name="Catanese J.J."/>
            <person name="Osoegawa K."/>
            <person name="Shizuya H."/>
            <person name="Choi S."/>
            <person name="Chen Y.J."/>
        </authorList>
    </citation>
    <scope>NUCLEOTIDE SEQUENCE [LARGE SCALE GENOMIC DNA]</scope>
</reference>
<dbReference type="Antibodypedia" id="26241">
    <property type="antibodies" value="35 antibodies from 12 providers"/>
</dbReference>
<dbReference type="ProteomicsDB" id="36442"/>
<dbReference type="GeneTree" id="ENSGT00390000003465"/>
<dbReference type="Bgee" id="ENSG00000120963">
    <property type="expression patterns" value="Expressed in body of pancreas and 177 other cell types or tissues"/>
</dbReference>
<dbReference type="ChiTaRS" id="ZNF706">
    <property type="organism name" value="human"/>
</dbReference>
<evidence type="ECO:0007829" key="3">
    <source>
        <dbReference type="PeptideAtlas" id="H0YAP1"/>
    </source>
</evidence>
<evidence type="ECO:0000313" key="1">
    <source>
        <dbReference type="Ensembl" id="ENSP00000427803.1"/>
    </source>
</evidence>
<evidence type="ECO:0000313" key="2">
    <source>
        <dbReference type="Proteomes" id="UP000005640"/>
    </source>
</evidence>
<proteinExistence type="evidence at protein level"/>
<keyword evidence="2" id="KW-1185">Reference proteome</keyword>
<dbReference type="UCSC" id="uc064pdo.1">
    <property type="organism name" value="human"/>
</dbReference>
<dbReference type="EMBL" id="AP001330">
    <property type="status" value="NOT_ANNOTATED_CDS"/>
    <property type="molecule type" value="Genomic_DNA"/>
</dbReference>
<dbReference type="HOGENOM" id="CLU_3111679_0_0_1"/>
<gene>
    <name evidence="1" type="primary">ZNF706</name>
</gene>
<organism evidence="1 2">
    <name type="scientific">Homo sapiens</name>
    <name type="common">Human</name>
    <dbReference type="NCBI Taxonomy" id="9606"/>
    <lineage>
        <taxon>Eukaryota</taxon>
        <taxon>Metazoa</taxon>
        <taxon>Chordata</taxon>
        <taxon>Craniata</taxon>
        <taxon>Vertebrata</taxon>
        <taxon>Euteleostomi</taxon>
        <taxon>Mammalia</taxon>
        <taxon>Eutheria</taxon>
        <taxon>Euarchontoglires</taxon>
        <taxon>Primates</taxon>
        <taxon>Haplorrhini</taxon>
        <taxon>Catarrhini</taxon>
        <taxon>Hominidae</taxon>
        <taxon>Homo</taxon>
    </lineage>
</organism>
<dbReference type="ExpressionAtlas" id="H0YAP1">
    <property type="expression patterns" value="baseline and differential"/>
</dbReference>
<dbReference type="Ensembl" id="ENST00000519103.1">
    <property type="protein sequence ID" value="ENSP00000427803.1"/>
    <property type="gene ID" value="ENSG00000120963.13"/>
</dbReference>
<name>H0YAP1_HUMAN</name>
<reference evidence="1 2" key="2">
    <citation type="journal article" date="2004" name="Nature">
        <title>Finishing the euchromatic sequence of the human genome.</title>
        <authorList>
            <consortium name="International Human Genome Sequencing Consortium"/>
        </authorList>
    </citation>
    <scope>NUCLEOTIDE SEQUENCE [LARGE SCALE GENOMIC DNA]</scope>
</reference>